<comment type="caution">
    <text evidence="1">The sequence shown here is derived from an EMBL/GenBank/DDBJ whole genome shotgun (WGS) entry which is preliminary data.</text>
</comment>
<evidence type="ECO:0000313" key="1">
    <source>
        <dbReference type="EMBL" id="GIX68697.1"/>
    </source>
</evidence>
<name>A0AAV4MAB1_CAEEX</name>
<proteinExistence type="predicted"/>
<gene>
    <name evidence="1" type="ORF">CEXT_813341</name>
</gene>
<reference evidence="1 2" key="1">
    <citation type="submission" date="2021-06" db="EMBL/GenBank/DDBJ databases">
        <title>Caerostris extrusa draft genome.</title>
        <authorList>
            <person name="Kono N."/>
            <person name="Arakawa K."/>
        </authorList>
    </citation>
    <scope>NUCLEOTIDE SEQUENCE [LARGE SCALE GENOMIC DNA]</scope>
</reference>
<dbReference type="AlphaFoldDB" id="A0AAV4MAB1"/>
<accession>A0AAV4MAB1</accession>
<protein>
    <submittedName>
        <fullName evidence="1">Uncharacterized protein</fullName>
    </submittedName>
</protein>
<dbReference type="Proteomes" id="UP001054945">
    <property type="component" value="Unassembled WGS sequence"/>
</dbReference>
<evidence type="ECO:0000313" key="2">
    <source>
        <dbReference type="Proteomes" id="UP001054945"/>
    </source>
</evidence>
<organism evidence="1 2">
    <name type="scientific">Caerostris extrusa</name>
    <name type="common">Bark spider</name>
    <name type="synonym">Caerostris bankana</name>
    <dbReference type="NCBI Taxonomy" id="172846"/>
    <lineage>
        <taxon>Eukaryota</taxon>
        <taxon>Metazoa</taxon>
        <taxon>Ecdysozoa</taxon>
        <taxon>Arthropoda</taxon>
        <taxon>Chelicerata</taxon>
        <taxon>Arachnida</taxon>
        <taxon>Araneae</taxon>
        <taxon>Araneomorphae</taxon>
        <taxon>Entelegynae</taxon>
        <taxon>Araneoidea</taxon>
        <taxon>Araneidae</taxon>
        <taxon>Caerostris</taxon>
    </lineage>
</organism>
<keyword evidence="2" id="KW-1185">Reference proteome</keyword>
<sequence>MLATKNLQLINAIERNAIHSRLPFTMEKKPQLLKSSAECRSNPNKSHLEKKLEDSYFSNAFSRESDFERGDLRFQIASPFEY</sequence>
<dbReference type="EMBL" id="BPLR01001990">
    <property type="protein sequence ID" value="GIX68697.1"/>
    <property type="molecule type" value="Genomic_DNA"/>
</dbReference>